<sequence length="357" mass="40107">MTRSKKKRSIYRTVILSCISVIGLLIVIAGAYAGVLHHKAMSALHKISAAEYQAPQQQEVAHQVPKADAEIESIGEEDMKPVTFLLAGVDNREGSGGTMNTDVMMIATLNPKTKSASLLSIPRDLKITPAGQTSHKANYFYAHHYIQDKTTAMAETKQLFGELLQIPIDYMVLINFDGFRQAVDAVGGLEIDVDMDMRYIDNADGTHINLTKGLQHLDGQQTLDFVRYRKSNDGTGSSSDFDRNRRQQQVLNQMLDKLTSLNGIGQWGDMLDIIGDNVKTDIPEEKLKRWLFNFKQMKPDTTRMLNVEGDWKSPFVYWNKEDLTQAMEALYSNLGLNKKAKTNYGKHIGLYTKPNSQ</sequence>
<dbReference type="EMBL" id="BORW01000008">
    <property type="protein sequence ID" value="GIO67189.1"/>
    <property type="molecule type" value="Genomic_DNA"/>
</dbReference>
<gene>
    <name evidence="3" type="primary">lytR_3</name>
    <name evidence="3" type="ORF">J21TS3_20100</name>
</gene>
<evidence type="ECO:0000313" key="3">
    <source>
        <dbReference type="EMBL" id="GIO67189.1"/>
    </source>
</evidence>
<dbReference type="InterPro" id="IPR004474">
    <property type="entry name" value="LytR_CpsA_psr"/>
</dbReference>
<evidence type="ECO:0000313" key="4">
    <source>
        <dbReference type="Proteomes" id="UP000680638"/>
    </source>
</evidence>
<protein>
    <submittedName>
        <fullName evidence="3">LytR family transcriptional regulator</fullName>
    </submittedName>
</protein>
<reference evidence="3 4" key="1">
    <citation type="submission" date="2021-03" db="EMBL/GenBank/DDBJ databases">
        <title>Antimicrobial resistance genes in bacteria isolated from Japanese honey, and their potential for conferring macrolide and lincosamide resistance in the American foulbrood pathogen Paenibacillus larvae.</title>
        <authorList>
            <person name="Okamoto M."/>
            <person name="Kumagai M."/>
            <person name="Kanamori H."/>
            <person name="Takamatsu D."/>
        </authorList>
    </citation>
    <scope>NUCLEOTIDE SEQUENCE [LARGE SCALE GENOMIC DNA]</scope>
    <source>
        <strain evidence="3 4">J21TS3</strain>
    </source>
</reference>
<dbReference type="PANTHER" id="PTHR33392:SF6">
    <property type="entry name" value="POLYISOPRENYL-TEICHOIC ACID--PEPTIDOGLYCAN TEICHOIC ACID TRANSFERASE TAGU"/>
    <property type="match status" value="1"/>
</dbReference>
<proteinExistence type="inferred from homology"/>
<organism evidence="3 4">
    <name type="scientific">Paenibacillus cookii</name>
    <dbReference type="NCBI Taxonomy" id="157839"/>
    <lineage>
        <taxon>Bacteria</taxon>
        <taxon>Bacillati</taxon>
        <taxon>Bacillota</taxon>
        <taxon>Bacilli</taxon>
        <taxon>Bacillales</taxon>
        <taxon>Paenibacillaceae</taxon>
        <taxon>Paenibacillus</taxon>
    </lineage>
</organism>
<dbReference type="PANTHER" id="PTHR33392">
    <property type="entry name" value="POLYISOPRENYL-TEICHOIC ACID--PEPTIDOGLYCAN TEICHOIC ACID TRANSFERASE TAGU"/>
    <property type="match status" value="1"/>
</dbReference>
<keyword evidence="4" id="KW-1185">Reference proteome</keyword>
<feature type="domain" description="Cell envelope-related transcriptional attenuator" evidence="2">
    <location>
        <begin position="100"/>
        <end position="259"/>
    </location>
</feature>
<evidence type="ECO:0000259" key="2">
    <source>
        <dbReference type="Pfam" id="PF03816"/>
    </source>
</evidence>
<comment type="similarity">
    <text evidence="1">Belongs to the LytR/CpsA/Psr (LCP) family.</text>
</comment>
<dbReference type="Pfam" id="PF03816">
    <property type="entry name" value="LytR_cpsA_psr"/>
    <property type="match status" value="1"/>
</dbReference>
<dbReference type="Proteomes" id="UP000680638">
    <property type="component" value="Unassembled WGS sequence"/>
</dbReference>
<accession>A0ABQ4LVB2</accession>
<dbReference type="RefSeq" id="WP_212949356.1">
    <property type="nucleotide sequence ID" value="NZ_BORW01000008.1"/>
</dbReference>
<dbReference type="Gene3D" id="3.40.630.190">
    <property type="entry name" value="LCP protein"/>
    <property type="match status" value="1"/>
</dbReference>
<dbReference type="InterPro" id="IPR050922">
    <property type="entry name" value="LytR/CpsA/Psr_CW_biosynth"/>
</dbReference>
<dbReference type="NCBIfam" id="TIGR00350">
    <property type="entry name" value="lytR_cpsA_psr"/>
    <property type="match status" value="1"/>
</dbReference>
<evidence type="ECO:0000256" key="1">
    <source>
        <dbReference type="ARBA" id="ARBA00006068"/>
    </source>
</evidence>
<comment type="caution">
    <text evidence="3">The sequence shown here is derived from an EMBL/GenBank/DDBJ whole genome shotgun (WGS) entry which is preliminary data.</text>
</comment>
<name>A0ABQ4LVB2_9BACL</name>